<dbReference type="Gene3D" id="3.40.50.300">
    <property type="entry name" value="P-loop containing nucleotide triphosphate hydrolases"/>
    <property type="match status" value="1"/>
</dbReference>
<evidence type="ECO:0000256" key="1">
    <source>
        <dbReference type="ARBA" id="ARBA00022614"/>
    </source>
</evidence>
<evidence type="ECO:0000259" key="6">
    <source>
        <dbReference type="Pfam" id="PF00931"/>
    </source>
</evidence>
<dbReference type="EMBL" id="JBEDUW010000007">
    <property type="protein sequence ID" value="KAK9913002.1"/>
    <property type="molecule type" value="Genomic_DNA"/>
</dbReference>
<dbReference type="SUPFAM" id="SSF52540">
    <property type="entry name" value="P-loop containing nucleoside triphosphate hydrolases"/>
    <property type="match status" value="1"/>
</dbReference>
<gene>
    <name evidence="10" type="ORF">M0R45_036829</name>
</gene>
<evidence type="ECO:0000259" key="9">
    <source>
        <dbReference type="Pfam" id="PF25019"/>
    </source>
</evidence>
<dbReference type="Gene3D" id="1.10.10.10">
    <property type="entry name" value="Winged helix-like DNA-binding domain superfamily/Winged helix DNA-binding domain"/>
    <property type="match status" value="1"/>
</dbReference>
<dbReference type="InterPro" id="IPR003591">
    <property type="entry name" value="Leu-rich_rpt_typical-subtyp"/>
</dbReference>
<dbReference type="Gene3D" id="1.20.5.4130">
    <property type="match status" value="1"/>
</dbReference>
<dbReference type="InterPro" id="IPR027417">
    <property type="entry name" value="P-loop_NTPase"/>
</dbReference>
<dbReference type="GO" id="GO:0043531">
    <property type="term" value="F:ADP binding"/>
    <property type="evidence" value="ECO:0007669"/>
    <property type="project" value="InterPro"/>
</dbReference>
<dbReference type="GO" id="GO:0005524">
    <property type="term" value="F:ATP binding"/>
    <property type="evidence" value="ECO:0007669"/>
    <property type="project" value="UniProtKB-KW"/>
</dbReference>
<evidence type="ECO:0000256" key="4">
    <source>
        <dbReference type="ARBA" id="ARBA00022821"/>
    </source>
</evidence>
<dbReference type="InterPro" id="IPR056789">
    <property type="entry name" value="LRR_R13L1-DRL21"/>
</dbReference>
<dbReference type="InterPro" id="IPR041118">
    <property type="entry name" value="Rx_N"/>
</dbReference>
<keyword evidence="3" id="KW-0547">Nucleotide-binding</keyword>
<dbReference type="Pfam" id="PF23559">
    <property type="entry name" value="WHD_DRP"/>
    <property type="match status" value="1"/>
</dbReference>
<keyword evidence="2" id="KW-0677">Repeat</keyword>
<dbReference type="PRINTS" id="PR00364">
    <property type="entry name" value="DISEASERSIST"/>
</dbReference>
<dbReference type="GO" id="GO:0051707">
    <property type="term" value="P:response to other organism"/>
    <property type="evidence" value="ECO:0007669"/>
    <property type="project" value="UniProtKB-ARBA"/>
</dbReference>
<feature type="domain" description="NB-ARC" evidence="6">
    <location>
        <begin position="198"/>
        <end position="353"/>
    </location>
</feature>
<evidence type="ECO:0000313" key="10">
    <source>
        <dbReference type="EMBL" id="KAK9913002.1"/>
    </source>
</evidence>
<dbReference type="SUPFAM" id="SSF52058">
    <property type="entry name" value="L domain-like"/>
    <property type="match status" value="2"/>
</dbReference>
<evidence type="ECO:0000256" key="2">
    <source>
        <dbReference type="ARBA" id="ARBA00022737"/>
    </source>
</evidence>
<keyword evidence="1" id="KW-0433">Leucine-rich repeat</keyword>
<dbReference type="GO" id="GO:0006952">
    <property type="term" value="P:defense response"/>
    <property type="evidence" value="ECO:0007669"/>
    <property type="project" value="UniProtKB-KW"/>
</dbReference>
<organism evidence="10 11">
    <name type="scientific">Rubus argutus</name>
    <name type="common">Southern blackberry</name>
    <dbReference type="NCBI Taxonomy" id="59490"/>
    <lineage>
        <taxon>Eukaryota</taxon>
        <taxon>Viridiplantae</taxon>
        <taxon>Streptophyta</taxon>
        <taxon>Embryophyta</taxon>
        <taxon>Tracheophyta</taxon>
        <taxon>Spermatophyta</taxon>
        <taxon>Magnoliopsida</taxon>
        <taxon>eudicotyledons</taxon>
        <taxon>Gunneridae</taxon>
        <taxon>Pentapetalae</taxon>
        <taxon>rosids</taxon>
        <taxon>fabids</taxon>
        <taxon>Rosales</taxon>
        <taxon>Rosaceae</taxon>
        <taxon>Rosoideae</taxon>
        <taxon>Rosoideae incertae sedis</taxon>
        <taxon>Rubus</taxon>
    </lineage>
</organism>
<comment type="caution">
    <text evidence="10">The sequence shown here is derived from an EMBL/GenBank/DDBJ whole genome shotgun (WGS) entry which is preliminary data.</text>
</comment>
<dbReference type="PANTHER" id="PTHR36766">
    <property type="entry name" value="PLANT BROAD-SPECTRUM MILDEW RESISTANCE PROTEIN RPW8"/>
    <property type="match status" value="1"/>
</dbReference>
<dbReference type="Pfam" id="PF18052">
    <property type="entry name" value="Rx_N"/>
    <property type="match status" value="1"/>
</dbReference>
<dbReference type="InterPro" id="IPR058922">
    <property type="entry name" value="WHD_DRP"/>
</dbReference>
<dbReference type="Gene3D" id="1.10.8.430">
    <property type="entry name" value="Helical domain of apoptotic protease-activating factors"/>
    <property type="match status" value="1"/>
</dbReference>
<evidence type="ECO:0000259" key="7">
    <source>
        <dbReference type="Pfam" id="PF18052"/>
    </source>
</evidence>
<evidence type="ECO:0008006" key="12">
    <source>
        <dbReference type="Google" id="ProtNLM"/>
    </source>
</evidence>
<accession>A0AAW1W0T5</accession>
<protein>
    <recommendedName>
        <fullName evidence="12">Disease resistance RPP13-like protein 1</fullName>
    </recommendedName>
</protein>
<keyword evidence="5" id="KW-0067">ATP-binding</keyword>
<dbReference type="InterPro" id="IPR032675">
    <property type="entry name" value="LRR_dom_sf"/>
</dbReference>
<dbReference type="Pfam" id="PF25019">
    <property type="entry name" value="LRR_R13L1-DRL21"/>
    <property type="match status" value="1"/>
</dbReference>
<evidence type="ECO:0000259" key="8">
    <source>
        <dbReference type="Pfam" id="PF23559"/>
    </source>
</evidence>
<dbReference type="PANTHER" id="PTHR36766:SF40">
    <property type="entry name" value="DISEASE RESISTANCE PROTEIN RGA3"/>
    <property type="match status" value="1"/>
</dbReference>
<sequence>MDAAAVGGAFLSASLQVLFDRLASRQVVDFILGKNLNGGLLKKLEITLLSVNSVLSDAEDKQITNSAVKEWLDELRGAVYDAEDLLDEFSAEALEKELDGESESESDGRKIQVKGFKATLLNAFDIGLESKIEAILERLDFIAKKRYVLGLKEGIRYIPPPRRLPATSLVEKSDVYGRDEDREVIVRLLLSDGVDVCGNKVCVIPIVGMGGIGKTTLAQLVYNDDRVKGYFDLKAWVCVSEEFDVLRITKTVFETFTSAPCSINDLNLLQVKLKDELMAKKFLLVLDDVWNENYIDWDDLKKPFMSGIHGSKIVVTTRSENVALIMGTVPSHRLRQLADEDCWRLFARHAFNNVESREQPILEEMGREIVKKCKGLALAAKMLGGLLRSKLDPDDWNKILTSEIWDSSEETHNILPALRLSYDHLPSHLKQCFSYCSIFPKDYEFGRKELVLLWMATDLLQEPKRKKRMEEVGEEYFHDLISRSLFQQSGASQSLFVMHDLVNDLAKYVSGEFCLRLEDGVSDRLISKTRHLSFSRTAHDDFKKFKMFYEAKCLRTFLPLKFQAPYGRFHLSNKVTHDLLPRLQCLRVLSLSQYKISELPESVGNLKHLRHLDLSHTAIQRLPESVSTLYQLKTLILSCCFALTELPTNMGRLINLRHLDISHTKLKEMPLQMSKMKNLQTLTDFVLGKNSGCNIKELRELQQLRGTLSISGLQNVTHDVYALEANMKAKKYLDELILKWAGHADDSQYERNVLECLRPHVTLKQLKIEYYGGTRFPDWLGDHSFSSMVSLCLKDCKDCCFLPPLGQLPSLKKLYISGFDGVGKVGTEFYGNCAVNKPFKSLEVLKLEDMLEWQEWSCLGGDAVDGAFPCLQELYLQRCPKLTGGLPDYLPSLTTLWIFKCQQLVASLPRAPSIRDLKFGYCDGFQLKELPSELHWLRIEGCHVLESIPGHMKETKPCLRELFISDCSSLVSFPSDGLPATLKALEIENCGKLEIPVNHYCVSLESLALWSSCDSLETFPLELFPNLKNLKIRSCKGLKSLSFSGELDHGLLALSFLEIWDCPSLVSFPDRGLPAPNLIQFKVTDCVSLRSLPELMDKLLSLQYLEISGCPELELFADGGLPSNLSSLYIWDCNKLITQPMHWKLKNLVSLRCLSIMGGKRADVQCFPEEGLLPTSLTSLSICGLPNLTSLDKGLQQLTALEKLEISHCRKLRCLPEEGLTSLSYLCIRKCPLLKQSCQRDREDWSKIAHIPCIEIDNDMIL</sequence>
<dbReference type="AlphaFoldDB" id="A0AAW1W0T5"/>
<keyword evidence="11" id="KW-1185">Reference proteome</keyword>
<dbReference type="InterPro" id="IPR042197">
    <property type="entry name" value="Apaf_helical"/>
</dbReference>
<name>A0AAW1W0T5_RUBAR</name>
<dbReference type="InterPro" id="IPR002182">
    <property type="entry name" value="NB-ARC"/>
</dbReference>
<dbReference type="InterPro" id="IPR036388">
    <property type="entry name" value="WH-like_DNA-bd_sf"/>
</dbReference>
<evidence type="ECO:0000313" key="11">
    <source>
        <dbReference type="Proteomes" id="UP001457282"/>
    </source>
</evidence>
<feature type="domain" description="R13L1/DRL21-like LRR repeat region" evidence="9">
    <location>
        <begin position="695"/>
        <end position="818"/>
    </location>
</feature>
<evidence type="ECO:0000256" key="3">
    <source>
        <dbReference type="ARBA" id="ARBA00022741"/>
    </source>
</evidence>
<keyword evidence="4" id="KW-0611">Plant defense</keyword>
<reference evidence="10 11" key="1">
    <citation type="journal article" date="2023" name="G3 (Bethesda)">
        <title>A chromosome-length genome assembly and annotation of blackberry (Rubus argutus, cv. 'Hillquist').</title>
        <authorList>
            <person name="Bruna T."/>
            <person name="Aryal R."/>
            <person name="Dudchenko O."/>
            <person name="Sargent D.J."/>
            <person name="Mead D."/>
            <person name="Buti M."/>
            <person name="Cavallini A."/>
            <person name="Hytonen T."/>
            <person name="Andres J."/>
            <person name="Pham M."/>
            <person name="Weisz D."/>
            <person name="Mascagni F."/>
            <person name="Usai G."/>
            <person name="Natali L."/>
            <person name="Bassil N."/>
            <person name="Fernandez G.E."/>
            <person name="Lomsadze A."/>
            <person name="Armour M."/>
            <person name="Olukolu B."/>
            <person name="Poorten T."/>
            <person name="Britton C."/>
            <person name="Davik J."/>
            <person name="Ashrafi H."/>
            <person name="Aiden E.L."/>
            <person name="Borodovsky M."/>
            <person name="Worthington M."/>
        </authorList>
    </citation>
    <scope>NUCLEOTIDE SEQUENCE [LARGE SCALE GENOMIC DNA]</scope>
    <source>
        <strain evidence="10">PI 553951</strain>
    </source>
</reference>
<feature type="domain" description="Disease resistance protein winged helix" evidence="8">
    <location>
        <begin position="438"/>
        <end position="506"/>
    </location>
</feature>
<dbReference type="SMART" id="SM00369">
    <property type="entry name" value="LRR_TYP"/>
    <property type="match status" value="4"/>
</dbReference>
<evidence type="ECO:0000256" key="5">
    <source>
        <dbReference type="ARBA" id="ARBA00022840"/>
    </source>
</evidence>
<dbReference type="Pfam" id="PF00931">
    <property type="entry name" value="NB-ARC"/>
    <property type="match status" value="1"/>
</dbReference>
<dbReference type="Proteomes" id="UP001457282">
    <property type="component" value="Unassembled WGS sequence"/>
</dbReference>
<proteinExistence type="predicted"/>
<dbReference type="FunFam" id="1.10.10.10:FF:000322">
    <property type="entry name" value="Probable disease resistance protein At1g63360"/>
    <property type="match status" value="1"/>
</dbReference>
<dbReference type="FunFam" id="3.40.50.300:FF:001091">
    <property type="entry name" value="Probable disease resistance protein At1g61300"/>
    <property type="match status" value="1"/>
</dbReference>
<dbReference type="Gene3D" id="3.80.10.10">
    <property type="entry name" value="Ribonuclease Inhibitor"/>
    <property type="match status" value="3"/>
</dbReference>
<feature type="domain" description="Disease resistance N-terminal" evidence="7">
    <location>
        <begin position="10"/>
        <end position="102"/>
    </location>
</feature>